<accession>A0A378U4E9</accession>
<evidence type="ECO:0000313" key="2">
    <source>
        <dbReference type="EMBL" id="STZ70149.1"/>
    </source>
</evidence>
<dbReference type="EMBL" id="UGQL01000002">
    <property type="protein sequence ID" value="STZ70149.1"/>
    <property type="molecule type" value="Genomic_DNA"/>
</dbReference>
<dbReference type="RefSeq" id="WP_115092699.1">
    <property type="nucleotide sequence ID" value="NZ_CP068107.1"/>
</dbReference>
<reference evidence="2 3" key="1">
    <citation type="submission" date="2018-06" db="EMBL/GenBank/DDBJ databases">
        <authorList>
            <consortium name="Pathogen Informatics"/>
            <person name="Doyle S."/>
        </authorList>
    </citation>
    <scope>NUCLEOTIDE SEQUENCE [LARGE SCALE GENOMIC DNA]</scope>
    <source>
        <strain evidence="2 3">NCTC11179</strain>
    </source>
</reference>
<evidence type="ECO:0000256" key="1">
    <source>
        <dbReference type="SAM" id="SignalP"/>
    </source>
</evidence>
<proteinExistence type="predicted"/>
<evidence type="ECO:0008006" key="4">
    <source>
        <dbReference type="Google" id="ProtNLM"/>
    </source>
</evidence>
<feature type="signal peptide" evidence="1">
    <location>
        <begin position="1"/>
        <end position="24"/>
    </location>
</feature>
<dbReference type="AlphaFoldDB" id="A0A378U4E9"/>
<evidence type="ECO:0000313" key="3">
    <source>
        <dbReference type="Proteomes" id="UP000255024"/>
    </source>
</evidence>
<protein>
    <recommendedName>
        <fullName evidence="4">Outer membrane protein beta-barrel domain-containing protein</fullName>
    </recommendedName>
</protein>
<name>A0A378U4E9_MYROD</name>
<organism evidence="2 3">
    <name type="scientific">Myroides odoratus</name>
    <name type="common">Flavobacterium odoratum</name>
    <dbReference type="NCBI Taxonomy" id="256"/>
    <lineage>
        <taxon>Bacteria</taxon>
        <taxon>Pseudomonadati</taxon>
        <taxon>Bacteroidota</taxon>
        <taxon>Flavobacteriia</taxon>
        <taxon>Flavobacteriales</taxon>
        <taxon>Flavobacteriaceae</taxon>
        <taxon>Myroides</taxon>
    </lineage>
</organism>
<gene>
    <name evidence="2" type="ORF">NCTC11179_03682</name>
</gene>
<feature type="chain" id="PRO_5016647619" description="Outer membrane protein beta-barrel domain-containing protein" evidence="1">
    <location>
        <begin position="25"/>
        <end position="173"/>
    </location>
</feature>
<keyword evidence="1" id="KW-0732">Signal</keyword>
<keyword evidence="3" id="KW-1185">Reference proteome</keyword>
<dbReference type="Proteomes" id="UP000255024">
    <property type="component" value="Unassembled WGS sequence"/>
</dbReference>
<sequence length="173" mass="19276">MLKSKRTIALFLALGMLALPTAFAQNKTKPYYPKGFRIGFGLNGGISTHSDFDAVFGADARLQYDLSKETSLTLTTGYSHLKEKHDQDLGVIPVKAGFKHFMTKNFYALGEVGAGFGTHQGSGNTFIWSPSIGYANKYIDISLRYERYNDYHVDQIGLRAAYGFSLKKNKNKK</sequence>